<evidence type="ECO:0000313" key="3">
    <source>
        <dbReference type="EMBL" id="HJC62755.1"/>
    </source>
</evidence>
<sequence length="301" mass="33445">MAPGALSVCIVSIKNLLLLCCFIKSLPLNFCSVNNILFIIALSDLQKDFFLAFSFQNLYNNFRKTEEGSVICLAKYLTLTESDRLILESYKVTMDGLSQYLGEGYELILHSLEDLEHSVIKIINGHYTGRVEGAPITDFALSMLDHIREKKEPEALSYFNKKNGSTLKSTTIPILGENKRIIGLLCINFHMSLSFSSFLSQFLPGSPEGSERTMETFSDNVEDLISSALEDAKARILADSSVPSSNKNKEIISLLSQKGIFNMKDAVLKVAAGLGISKNTVYLHLRNLEKQTAKDTAHDRS</sequence>
<dbReference type="InterPro" id="IPR039445">
    <property type="entry name" value="DauR-like_HTH"/>
</dbReference>
<dbReference type="PANTHER" id="PTHR35568">
    <property type="entry name" value="TRANSCRIPTIONAL REGULATOR DAUR"/>
    <property type="match status" value="1"/>
</dbReference>
<dbReference type="InterPro" id="IPR039446">
    <property type="entry name" value="DauR-like"/>
</dbReference>
<evidence type="ECO:0000259" key="1">
    <source>
        <dbReference type="Pfam" id="PF08348"/>
    </source>
</evidence>
<reference evidence="3" key="1">
    <citation type="journal article" date="2021" name="PeerJ">
        <title>Extensive microbial diversity within the chicken gut microbiome revealed by metagenomics and culture.</title>
        <authorList>
            <person name="Gilroy R."/>
            <person name="Ravi A."/>
            <person name="Getino M."/>
            <person name="Pursley I."/>
            <person name="Horton D.L."/>
            <person name="Alikhan N.F."/>
            <person name="Baker D."/>
            <person name="Gharbi K."/>
            <person name="Hall N."/>
            <person name="Watson M."/>
            <person name="Adriaenssens E.M."/>
            <person name="Foster-Nyarko E."/>
            <person name="Jarju S."/>
            <person name="Secka A."/>
            <person name="Antonio M."/>
            <person name="Oren A."/>
            <person name="Chaudhuri R.R."/>
            <person name="La Ragione R."/>
            <person name="Hildebrand F."/>
            <person name="Pallen M.J."/>
        </authorList>
    </citation>
    <scope>NUCLEOTIDE SEQUENCE</scope>
    <source>
        <strain evidence="3">ChiBcec2-3848</strain>
    </source>
</reference>
<comment type="caution">
    <text evidence="3">The sequence shown here is derived from an EMBL/GenBank/DDBJ whole genome shotgun (WGS) entry which is preliminary data.</text>
</comment>
<name>A0A9D2T9X9_9FIRM</name>
<accession>A0A9D2T9X9</accession>
<dbReference type="Pfam" id="PF08348">
    <property type="entry name" value="PAS_6"/>
    <property type="match status" value="1"/>
</dbReference>
<dbReference type="AlphaFoldDB" id="A0A9D2T9X9"/>
<feature type="domain" description="YheO-like" evidence="1">
    <location>
        <begin position="87"/>
        <end position="193"/>
    </location>
</feature>
<organism evidence="3 4">
    <name type="scientific">Candidatus Blautia merdavium</name>
    <dbReference type="NCBI Taxonomy" id="2838494"/>
    <lineage>
        <taxon>Bacteria</taxon>
        <taxon>Bacillati</taxon>
        <taxon>Bacillota</taxon>
        <taxon>Clostridia</taxon>
        <taxon>Lachnospirales</taxon>
        <taxon>Lachnospiraceae</taxon>
        <taxon>Blautia</taxon>
    </lineage>
</organism>
<evidence type="ECO:0000313" key="4">
    <source>
        <dbReference type="Proteomes" id="UP000823886"/>
    </source>
</evidence>
<reference evidence="3" key="2">
    <citation type="submission" date="2021-04" db="EMBL/GenBank/DDBJ databases">
        <authorList>
            <person name="Gilroy R."/>
        </authorList>
    </citation>
    <scope>NUCLEOTIDE SEQUENCE</scope>
    <source>
        <strain evidence="3">ChiBcec2-3848</strain>
    </source>
</reference>
<proteinExistence type="predicted"/>
<feature type="domain" description="Transcriptional regulator DauR-like HTH" evidence="2">
    <location>
        <begin position="229"/>
        <end position="286"/>
    </location>
</feature>
<evidence type="ECO:0000259" key="2">
    <source>
        <dbReference type="Pfam" id="PF13309"/>
    </source>
</evidence>
<dbReference type="Pfam" id="PF13309">
    <property type="entry name" value="HTH_22"/>
    <property type="match status" value="1"/>
</dbReference>
<gene>
    <name evidence="3" type="ORF">H9753_03930</name>
</gene>
<dbReference type="Proteomes" id="UP000823886">
    <property type="component" value="Unassembled WGS sequence"/>
</dbReference>
<dbReference type="PANTHER" id="PTHR35568:SF1">
    <property type="entry name" value="TRANSCRIPTIONAL REGULATOR DAUR"/>
    <property type="match status" value="1"/>
</dbReference>
<dbReference type="InterPro" id="IPR013559">
    <property type="entry name" value="YheO"/>
</dbReference>
<protein>
    <submittedName>
        <fullName evidence="3">PAS domain-containing protein</fullName>
    </submittedName>
</protein>
<dbReference type="EMBL" id="DWVZ01000049">
    <property type="protein sequence ID" value="HJC62755.1"/>
    <property type="molecule type" value="Genomic_DNA"/>
</dbReference>